<dbReference type="OrthoDB" id="748084at2759"/>
<gene>
    <name evidence="1" type="ORF">Taro_004916</name>
</gene>
<organism evidence="1 2">
    <name type="scientific">Colocasia esculenta</name>
    <name type="common">Wild taro</name>
    <name type="synonym">Arum esculentum</name>
    <dbReference type="NCBI Taxonomy" id="4460"/>
    <lineage>
        <taxon>Eukaryota</taxon>
        <taxon>Viridiplantae</taxon>
        <taxon>Streptophyta</taxon>
        <taxon>Embryophyta</taxon>
        <taxon>Tracheophyta</taxon>
        <taxon>Spermatophyta</taxon>
        <taxon>Magnoliopsida</taxon>
        <taxon>Liliopsida</taxon>
        <taxon>Araceae</taxon>
        <taxon>Aroideae</taxon>
        <taxon>Colocasieae</taxon>
        <taxon>Colocasia</taxon>
    </lineage>
</organism>
<sequence length="168" mass="19430">MQPFRRFLSFGHRSPSIWGASRDLSLSCLSPRRRPTPVSDAIHLKPACSFETGHLEEGLSDSEDPSDFLKQDLDTMWELTKKFQLPAVLLWTVLFGWHHPIILAINVTLILFCTRPNPFSVYIFIEQFLYVKKVEVEDYKLFCFAKVEVSDAKLRLIGILGSWWILQS</sequence>
<name>A0A843TNP0_COLES</name>
<protein>
    <submittedName>
        <fullName evidence="1">Uncharacterized protein</fullName>
    </submittedName>
</protein>
<comment type="caution">
    <text evidence="1">The sequence shown here is derived from an EMBL/GenBank/DDBJ whole genome shotgun (WGS) entry which is preliminary data.</text>
</comment>
<dbReference type="Proteomes" id="UP000652761">
    <property type="component" value="Unassembled WGS sequence"/>
</dbReference>
<evidence type="ECO:0000313" key="2">
    <source>
        <dbReference type="Proteomes" id="UP000652761"/>
    </source>
</evidence>
<reference evidence="1" key="1">
    <citation type="submission" date="2017-07" db="EMBL/GenBank/DDBJ databases">
        <title>Taro Niue Genome Assembly and Annotation.</title>
        <authorList>
            <person name="Atibalentja N."/>
            <person name="Keating K."/>
            <person name="Fields C.J."/>
        </authorList>
    </citation>
    <scope>NUCLEOTIDE SEQUENCE</scope>
    <source>
        <strain evidence="1">Niue_2</strain>
        <tissue evidence="1">Leaf</tissue>
    </source>
</reference>
<dbReference type="EMBL" id="NMUH01000136">
    <property type="protein sequence ID" value="MQL72591.1"/>
    <property type="molecule type" value="Genomic_DNA"/>
</dbReference>
<evidence type="ECO:0000313" key="1">
    <source>
        <dbReference type="EMBL" id="MQL72591.1"/>
    </source>
</evidence>
<accession>A0A843TNP0</accession>
<proteinExistence type="predicted"/>
<keyword evidence="2" id="KW-1185">Reference proteome</keyword>
<dbReference type="AlphaFoldDB" id="A0A843TNP0"/>